<reference evidence="7" key="1">
    <citation type="journal article" date="2014" name="Front. Microbiol.">
        <title>High frequency of phylogenetically diverse reductive dehalogenase-homologous genes in deep subseafloor sedimentary metagenomes.</title>
        <authorList>
            <person name="Kawai M."/>
            <person name="Futagami T."/>
            <person name="Toyoda A."/>
            <person name="Takaki Y."/>
            <person name="Nishi S."/>
            <person name="Hori S."/>
            <person name="Arai W."/>
            <person name="Tsubouchi T."/>
            <person name="Morono Y."/>
            <person name="Uchiyama I."/>
            <person name="Ito T."/>
            <person name="Fujiyama A."/>
            <person name="Inagaki F."/>
            <person name="Takami H."/>
        </authorList>
    </citation>
    <scope>NUCLEOTIDE SEQUENCE</scope>
    <source>
        <strain evidence="7">Expedition CK06-06</strain>
    </source>
</reference>
<dbReference type="PIRSF" id="PIRSF005216">
    <property type="entry name" value="Pyruvoyl-dep_arg_deCO2ase"/>
    <property type="match status" value="1"/>
</dbReference>
<evidence type="ECO:0000313" key="7">
    <source>
        <dbReference type="EMBL" id="GAG67386.1"/>
    </source>
</evidence>
<dbReference type="EC" id="4.1.1.19" evidence="2"/>
<dbReference type="PANTHER" id="PTHR40438">
    <property type="entry name" value="PYRUVOYL-DEPENDENT ARGININE DECARBOXYLASE"/>
    <property type="match status" value="1"/>
</dbReference>
<dbReference type="SFLD" id="SFLDG01170">
    <property type="entry name" value="Pyruvoyl-dependent_arginine_de"/>
    <property type="match status" value="1"/>
</dbReference>
<proteinExistence type="inferred from homology"/>
<protein>
    <recommendedName>
        <fullName evidence="2">arginine decarboxylase</fullName>
        <ecNumber evidence="2">4.1.1.19</ecNumber>
    </recommendedName>
</protein>
<accession>X1B5S9</accession>
<dbReference type="Pfam" id="PF01862">
    <property type="entry name" value="PvlArgDC"/>
    <property type="match status" value="1"/>
</dbReference>
<keyword evidence="4" id="KW-0456">Lyase</keyword>
<comment type="catalytic activity">
    <reaction evidence="6">
        <text>L-arginine + H(+) = agmatine + CO2</text>
        <dbReference type="Rhea" id="RHEA:17641"/>
        <dbReference type="ChEBI" id="CHEBI:15378"/>
        <dbReference type="ChEBI" id="CHEBI:16526"/>
        <dbReference type="ChEBI" id="CHEBI:32682"/>
        <dbReference type="ChEBI" id="CHEBI:58145"/>
        <dbReference type="EC" id="4.1.1.19"/>
    </reaction>
</comment>
<dbReference type="InterPro" id="IPR002724">
    <property type="entry name" value="Pyruvoyl-dep_arg_deCO2ase"/>
</dbReference>
<evidence type="ECO:0000256" key="4">
    <source>
        <dbReference type="ARBA" id="ARBA00023239"/>
    </source>
</evidence>
<dbReference type="NCBIfam" id="TIGR00286">
    <property type="entry name" value="pyruvoyl-dependent arginine decarboxylase"/>
    <property type="match status" value="1"/>
</dbReference>
<dbReference type="GO" id="GO:0006527">
    <property type="term" value="P:L-arginine catabolic process"/>
    <property type="evidence" value="ECO:0007669"/>
    <property type="project" value="InterPro"/>
</dbReference>
<comment type="cofactor">
    <cofactor evidence="1">
        <name>pyruvate</name>
        <dbReference type="ChEBI" id="CHEBI:15361"/>
    </cofactor>
</comment>
<sequence length="167" mass="18426">MIPKKIFFTKGVGNHFDKLQSFELALRDAGIEKFNLVKVSSIIPPECEEISLSDALRLLKPGQIIYTVISKATSNELDKLLSASIGVARLVNNNSYGYLSEYQSFGIESRIAGMIAEDLAASMLGTTWGIRFNQDLDYDEKIKIFKEKGKAIKTKSITATATVGVEK</sequence>
<evidence type="ECO:0000256" key="5">
    <source>
        <dbReference type="ARBA" id="ARBA00023317"/>
    </source>
</evidence>
<dbReference type="EMBL" id="BART01005549">
    <property type="protein sequence ID" value="GAG67386.1"/>
    <property type="molecule type" value="Genomic_DNA"/>
</dbReference>
<dbReference type="HAMAP" id="MF_01404">
    <property type="entry name" value="PvlArgDC"/>
    <property type="match status" value="1"/>
</dbReference>
<feature type="non-terminal residue" evidence="7">
    <location>
        <position position="167"/>
    </location>
</feature>
<dbReference type="Gene3D" id="3.50.20.10">
    <property type="entry name" value="Pyruvoyl-Dependent Histidine Decarboxylase, subunit B"/>
    <property type="match status" value="1"/>
</dbReference>
<organism evidence="7">
    <name type="scientific">marine sediment metagenome</name>
    <dbReference type="NCBI Taxonomy" id="412755"/>
    <lineage>
        <taxon>unclassified sequences</taxon>
        <taxon>metagenomes</taxon>
        <taxon>ecological metagenomes</taxon>
    </lineage>
</organism>
<dbReference type="GO" id="GO:0008792">
    <property type="term" value="F:arginine decarboxylase activity"/>
    <property type="evidence" value="ECO:0007669"/>
    <property type="project" value="UniProtKB-EC"/>
</dbReference>
<dbReference type="SFLD" id="SFLDS00055">
    <property type="entry name" value="Pyruvoyl-Dependent_Histidine/A"/>
    <property type="match status" value="1"/>
</dbReference>
<comment type="caution">
    <text evidence="7">The sequence shown here is derived from an EMBL/GenBank/DDBJ whole genome shotgun (WGS) entry which is preliminary data.</text>
</comment>
<dbReference type="SUPFAM" id="SSF56271">
    <property type="entry name" value="Pyruvoyl-dependent histidine and arginine decarboxylases"/>
    <property type="match status" value="1"/>
</dbReference>
<evidence type="ECO:0000256" key="3">
    <source>
        <dbReference type="ARBA" id="ARBA00022793"/>
    </source>
</evidence>
<evidence type="ECO:0000256" key="1">
    <source>
        <dbReference type="ARBA" id="ARBA00001928"/>
    </source>
</evidence>
<dbReference type="AlphaFoldDB" id="X1B5S9"/>
<dbReference type="PANTHER" id="PTHR40438:SF1">
    <property type="entry name" value="PYRUVOYL-DEPENDENT ARGININE DECARBOXYLASE"/>
    <property type="match status" value="1"/>
</dbReference>
<evidence type="ECO:0000256" key="2">
    <source>
        <dbReference type="ARBA" id="ARBA00012426"/>
    </source>
</evidence>
<evidence type="ECO:0000256" key="6">
    <source>
        <dbReference type="ARBA" id="ARBA00049309"/>
    </source>
</evidence>
<gene>
    <name evidence="7" type="ORF">S01H4_12803</name>
</gene>
<dbReference type="InterPro" id="IPR016104">
    <property type="entry name" value="Pyr-dep_his/arg-deCO2ase"/>
</dbReference>
<dbReference type="InterPro" id="IPR016105">
    <property type="entry name" value="Pyr-dep_his/arg-deCO2ase_sand"/>
</dbReference>
<keyword evidence="3" id="KW-0210">Decarboxylase</keyword>
<name>X1B5S9_9ZZZZ</name>
<keyword evidence="5" id="KW-0670">Pyruvate</keyword>